<organism evidence="2 3">
    <name type="scientific">Alicyclobacillus mengziensis</name>
    <dbReference type="NCBI Taxonomy" id="2931921"/>
    <lineage>
        <taxon>Bacteria</taxon>
        <taxon>Bacillati</taxon>
        <taxon>Bacillota</taxon>
        <taxon>Bacilli</taxon>
        <taxon>Bacillales</taxon>
        <taxon>Alicyclobacillaceae</taxon>
        <taxon>Alicyclobacillus</taxon>
    </lineage>
</organism>
<dbReference type="Proteomes" id="UP000663505">
    <property type="component" value="Chromosome"/>
</dbReference>
<reference evidence="2 3" key="1">
    <citation type="submission" date="2021-02" db="EMBL/GenBank/DDBJ databases">
        <title>Alicyclobacillus curvatus sp. nov. and Alicyclobacillus mengziensis sp. nov., two acidophilic bacteria isolated from acid mine drainage.</title>
        <authorList>
            <person name="Huang Y."/>
        </authorList>
    </citation>
    <scope>NUCLEOTIDE SEQUENCE [LARGE SCALE GENOMIC DNA]</scope>
    <source>
        <strain evidence="2 3">S30H14</strain>
    </source>
</reference>
<evidence type="ECO:0000256" key="1">
    <source>
        <dbReference type="SAM" id="Phobius"/>
    </source>
</evidence>
<accession>A0A9X7VWJ9</accession>
<keyword evidence="1" id="KW-1133">Transmembrane helix</keyword>
<evidence type="ECO:0000313" key="2">
    <source>
        <dbReference type="EMBL" id="QSO45837.1"/>
    </source>
</evidence>
<dbReference type="KEGG" id="afx:JZ786_14965"/>
<gene>
    <name evidence="2" type="ORF">JZ786_14965</name>
</gene>
<dbReference type="RefSeq" id="WP_206655210.1">
    <property type="nucleotide sequence ID" value="NZ_CP071182.1"/>
</dbReference>
<keyword evidence="1" id="KW-0812">Transmembrane</keyword>
<evidence type="ECO:0000313" key="3">
    <source>
        <dbReference type="Proteomes" id="UP000663505"/>
    </source>
</evidence>
<protein>
    <submittedName>
        <fullName evidence="2">Uncharacterized protein</fullName>
    </submittedName>
</protein>
<dbReference type="EMBL" id="CP071182">
    <property type="protein sequence ID" value="QSO45837.1"/>
    <property type="molecule type" value="Genomic_DNA"/>
</dbReference>
<keyword evidence="3" id="KW-1185">Reference proteome</keyword>
<keyword evidence="1" id="KW-0472">Membrane</keyword>
<sequence length="72" mass="8468">MIWVALIFTVTIVAYGIRQKVTLREWLLKVVLLLFSLLGSGIVSFNLWPKTDILFWVRDLFEPVTKWIYAIL</sequence>
<dbReference type="AlphaFoldDB" id="A0A9X7VWJ9"/>
<name>A0A9X7VWJ9_9BACL</name>
<proteinExistence type="predicted"/>
<feature type="transmembrane region" description="Helical" evidence="1">
    <location>
        <begin position="26"/>
        <end position="48"/>
    </location>
</feature>